<sequence length="248" mass="27634">MTSKYSVQQESSQGLKRGHSTDLDETRRFKSFKTEDVSMLCSPFPMTTTGTVMKPAGGQPKIAFSNMYGIGLTQGTGAMLATWIALQCLSGEKTSSSLMYLLELGYNPEIAKTKESKASTIATRERHSDPPWLFGVLWVEGIQMRYTVPRQKFNRTMQEDRDALKLLKQSDMVLKQMEELKENIEKSQEPTEEKKSESECDLLPNSGYNDSSVDTLSTSSKSSDITPSDSRSTDDKGSSMKESDTQSL</sequence>
<organism evidence="3 4">
    <name type="scientific">Mytilus coruscus</name>
    <name type="common">Sea mussel</name>
    <dbReference type="NCBI Taxonomy" id="42192"/>
    <lineage>
        <taxon>Eukaryota</taxon>
        <taxon>Metazoa</taxon>
        <taxon>Spiralia</taxon>
        <taxon>Lophotrochozoa</taxon>
        <taxon>Mollusca</taxon>
        <taxon>Bivalvia</taxon>
        <taxon>Autobranchia</taxon>
        <taxon>Pteriomorphia</taxon>
        <taxon>Mytilida</taxon>
        <taxon>Mytiloidea</taxon>
        <taxon>Mytilidae</taxon>
        <taxon>Mytilinae</taxon>
        <taxon>Mytilus</taxon>
    </lineage>
</organism>
<dbReference type="EMBL" id="CACVKT020001843">
    <property type="protein sequence ID" value="CAC5372350.1"/>
    <property type="molecule type" value="Genomic_DNA"/>
</dbReference>
<dbReference type="Proteomes" id="UP000507470">
    <property type="component" value="Unassembled WGS sequence"/>
</dbReference>
<feature type="compositionally biased region" description="Polar residues" evidence="1">
    <location>
        <begin position="1"/>
        <end position="14"/>
    </location>
</feature>
<evidence type="ECO:0000259" key="2">
    <source>
        <dbReference type="Pfam" id="PF12114"/>
    </source>
</evidence>
<proteinExistence type="predicted"/>
<accession>A0A6J8AR98</accession>
<feature type="compositionally biased region" description="Basic and acidic residues" evidence="1">
    <location>
        <begin position="183"/>
        <end position="198"/>
    </location>
</feature>
<evidence type="ECO:0000313" key="3">
    <source>
        <dbReference type="EMBL" id="CAC5372350.1"/>
    </source>
</evidence>
<dbReference type="AlphaFoldDB" id="A0A6J8AR98"/>
<dbReference type="Pfam" id="PF12114">
    <property type="entry name" value="Period_C"/>
    <property type="match status" value="1"/>
</dbReference>
<gene>
    <name evidence="3" type="ORF">MCOR_10477</name>
</gene>
<feature type="compositionally biased region" description="Low complexity" evidence="1">
    <location>
        <begin position="210"/>
        <end position="230"/>
    </location>
</feature>
<reference evidence="3 4" key="1">
    <citation type="submission" date="2020-06" db="EMBL/GenBank/DDBJ databases">
        <authorList>
            <person name="Li R."/>
            <person name="Bekaert M."/>
        </authorList>
    </citation>
    <scope>NUCLEOTIDE SEQUENCE [LARGE SCALE GENOMIC DNA]</scope>
    <source>
        <strain evidence="4">wild</strain>
    </source>
</reference>
<feature type="region of interest" description="Disordered" evidence="1">
    <location>
        <begin position="1"/>
        <end position="23"/>
    </location>
</feature>
<protein>
    <recommendedName>
        <fullName evidence="2">Period circadian-like C-terminal domain-containing protein</fullName>
    </recommendedName>
</protein>
<dbReference type="InterPro" id="IPR022728">
    <property type="entry name" value="Period_circadian-like_C"/>
</dbReference>
<evidence type="ECO:0000256" key="1">
    <source>
        <dbReference type="SAM" id="MobiDB-lite"/>
    </source>
</evidence>
<feature type="domain" description="Period circadian-like C-terminal" evidence="2">
    <location>
        <begin position="112"/>
        <end position="183"/>
    </location>
</feature>
<feature type="region of interest" description="Disordered" evidence="1">
    <location>
        <begin position="183"/>
        <end position="248"/>
    </location>
</feature>
<name>A0A6J8AR98_MYTCO</name>
<dbReference type="OrthoDB" id="7788983at2759"/>
<evidence type="ECO:0000313" key="4">
    <source>
        <dbReference type="Proteomes" id="UP000507470"/>
    </source>
</evidence>
<feature type="compositionally biased region" description="Basic and acidic residues" evidence="1">
    <location>
        <begin position="231"/>
        <end position="248"/>
    </location>
</feature>
<keyword evidence="4" id="KW-1185">Reference proteome</keyword>